<feature type="transmembrane region" description="Helical" evidence="2">
    <location>
        <begin position="588"/>
        <end position="604"/>
    </location>
</feature>
<organism evidence="4 5">
    <name type="scientific">Puccinia sorghi</name>
    <dbReference type="NCBI Taxonomy" id="27349"/>
    <lineage>
        <taxon>Eukaryota</taxon>
        <taxon>Fungi</taxon>
        <taxon>Dikarya</taxon>
        <taxon>Basidiomycota</taxon>
        <taxon>Pucciniomycotina</taxon>
        <taxon>Pucciniomycetes</taxon>
        <taxon>Pucciniales</taxon>
        <taxon>Pucciniaceae</taxon>
        <taxon>Puccinia</taxon>
    </lineage>
</organism>
<dbReference type="EMBL" id="LAVV01007101">
    <property type="protein sequence ID" value="KNZ57113.1"/>
    <property type="molecule type" value="Genomic_DNA"/>
</dbReference>
<accession>A0A0L6V8L5</accession>
<dbReference type="PROSITE" id="PS50191">
    <property type="entry name" value="CRAL_TRIO"/>
    <property type="match status" value="1"/>
</dbReference>
<feature type="region of interest" description="Disordered" evidence="1">
    <location>
        <begin position="419"/>
        <end position="485"/>
    </location>
</feature>
<keyword evidence="2" id="KW-0472">Membrane</keyword>
<dbReference type="InterPro" id="IPR001251">
    <property type="entry name" value="CRAL-TRIO_dom"/>
</dbReference>
<keyword evidence="5" id="KW-1185">Reference proteome</keyword>
<dbReference type="Pfam" id="PF00650">
    <property type="entry name" value="CRAL_TRIO"/>
    <property type="match status" value="1"/>
</dbReference>
<gene>
    <name evidence="4" type="ORF">VP01_2238g2</name>
</gene>
<dbReference type="GO" id="GO:0012505">
    <property type="term" value="C:endomembrane system"/>
    <property type="evidence" value="ECO:0007669"/>
    <property type="project" value="TreeGrafter"/>
</dbReference>
<keyword evidence="2" id="KW-0812">Transmembrane</keyword>
<dbReference type="VEuPathDB" id="FungiDB:VP01_2238g2"/>
<dbReference type="InterPro" id="IPR053012">
    <property type="entry name" value="ER-organelle_contact"/>
</dbReference>
<dbReference type="PANTHER" id="PTHR46384:SF1">
    <property type="entry name" value="MOTILE SPERM DOMAIN-CONTAINING PROTEIN 2"/>
    <property type="match status" value="1"/>
</dbReference>
<dbReference type="Proteomes" id="UP000037035">
    <property type="component" value="Unassembled WGS sequence"/>
</dbReference>
<evidence type="ECO:0000256" key="1">
    <source>
        <dbReference type="SAM" id="MobiDB-lite"/>
    </source>
</evidence>
<dbReference type="InterPro" id="IPR036865">
    <property type="entry name" value="CRAL-TRIO_dom_sf"/>
</dbReference>
<evidence type="ECO:0000313" key="5">
    <source>
        <dbReference type="Proteomes" id="UP000037035"/>
    </source>
</evidence>
<dbReference type="OrthoDB" id="75724at2759"/>
<evidence type="ECO:0000313" key="4">
    <source>
        <dbReference type="EMBL" id="KNZ57113.1"/>
    </source>
</evidence>
<keyword evidence="2" id="KW-1133">Transmembrane helix</keyword>
<feature type="domain" description="CRAL-TRIO" evidence="3">
    <location>
        <begin position="99"/>
        <end position="299"/>
    </location>
</feature>
<name>A0A0L6V8L5_9BASI</name>
<feature type="compositionally biased region" description="Low complexity" evidence="1">
    <location>
        <begin position="381"/>
        <end position="393"/>
    </location>
</feature>
<dbReference type="PANTHER" id="PTHR46384">
    <property type="entry name" value="MOTILE SPERM DOMAIN-CONTAINING PROTEIN 2"/>
    <property type="match status" value="1"/>
</dbReference>
<dbReference type="CDD" id="cd00170">
    <property type="entry name" value="SEC14"/>
    <property type="match status" value="1"/>
</dbReference>
<protein>
    <recommendedName>
        <fullName evidence="3">CRAL-TRIO domain-containing protein</fullName>
    </recommendedName>
</protein>
<evidence type="ECO:0000259" key="3">
    <source>
        <dbReference type="PROSITE" id="PS50191"/>
    </source>
</evidence>
<evidence type="ECO:0000256" key="2">
    <source>
        <dbReference type="SAM" id="Phobius"/>
    </source>
</evidence>
<comment type="caution">
    <text evidence="4">The sequence shown here is derived from an EMBL/GenBank/DDBJ whole genome shotgun (WGS) entry which is preliminary data.</text>
</comment>
<feature type="compositionally biased region" description="Low complexity" evidence="1">
    <location>
        <begin position="448"/>
        <end position="459"/>
    </location>
</feature>
<feature type="region of interest" description="Disordered" evidence="1">
    <location>
        <begin position="179"/>
        <end position="198"/>
    </location>
</feature>
<proteinExistence type="predicted"/>
<feature type="region of interest" description="Disordered" evidence="1">
    <location>
        <begin position="376"/>
        <end position="399"/>
    </location>
</feature>
<dbReference type="InterPro" id="IPR036273">
    <property type="entry name" value="CRAL/TRIO_N_dom_sf"/>
</dbReference>
<dbReference type="Gene3D" id="3.40.525.10">
    <property type="entry name" value="CRAL-TRIO lipid binding domain"/>
    <property type="match status" value="1"/>
</dbReference>
<sequence>MTSTESISKRQQQYQESFHQHLSLIQLLHYQAIQQLLPELTHSLLLSPRSVQLATCFLNDRLNLFRFLSRHHFNSQLTLEALANSISWRLKSNLDLLSPTSLEPIYFQNPLMFFHPALKDRWGRTTAVLNLRHLTRTKDGSLDGLKEFIAWNCELARRSMYEQNSEFIHHICANPTSLSLSSPSSPPSPPPHSSSSSNTPISLQISLIVDLKGASLNNLEVELLPYMLHLVKDNFPDMLGAVFILNYGWMYAGMWQVVKRILSQSTLDRIIFPSQAELIQFFDRSNLLQEHGGLVVHQYEPQHDQFINRFGKPIAATLADLDSNHQAHPSLSRQPSLESIHDIYFSTVNTPYHHQSHPCTPSRTCAFNHSHRKPSWLNMTSHHPSQFSSSSISEALQRNRSKASNQAWLKCCSNPNFQLKPPFKTPDERDEEASDDSTIPPPLPNGRLSFSSSSSSSLSEMASPNGQHAADDHGHHPKKSSSSPVVQFKKRKRDYFCIKLLIKFGYILRTLQMLFKLLTSKLFSPLYLHHHHKHLLGGQPPRQQALLGEEDKCDRCSRIGRRRLTRELGYPNLPLHHLFLLLNFQRKKIISSLGCLLFFLLFCFKKKKM</sequence>
<dbReference type="SUPFAM" id="SSF52087">
    <property type="entry name" value="CRAL/TRIO domain"/>
    <property type="match status" value="1"/>
</dbReference>
<reference evidence="4 5" key="1">
    <citation type="submission" date="2015-08" db="EMBL/GenBank/DDBJ databases">
        <title>Next Generation Sequencing and Analysis of the Genome of Puccinia sorghi L Schw, the Causal Agent of Maize Common Rust.</title>
        <authorList>
            <person name="Rochi L."/>
            <person name="Burguener G."/>
            <person name="Darino M."/>
            <person name="Turjanski A."/>
            <person name="Kreff E."/>
            <person name="Dieguez M.J."/>
            <person name="Sacco F."/>
        </authorList>
    </citation>
    <scope>NUCLEOTIDE SEQUENCE [LARGE SCALE GENOMIC DNA]</scope>
    <source>
        <strain evidence="4 5">RO10H11247</strain>
    </source>
</reference>
<dbReference type="SUPFAM" id="SSF46938">
    <property type="entry name" value="CRAL/TRIO N-terminal domain"/>
    <property type="match status" value="1"/>
</dbReference>
<dbReference type="STRING" id="27349.A0A0L6V8L5"/>
<dbReference type="AlphaFoldDB" id="A0A0L6V8L5"/>
<dbReference type="GO" id="GO:0140284">
    <property type="term" value="C:endoplasmic reticulum-endosome membrane contact site"/>
    <property type="evidence" value="ECO:0007669"/>
    <property type="project" value="TreeGrafter"/>
</dbReference>